<organism evidence="6 7">
    <name type="scientific">Glomus cerebriforme</name>
    <dbReference type="NCBI Taxonomy" id="658196"/>
    <lineage>
        <taxon>Eukaryota</taxon>
        <taxon>Fungi</taxon>
        <taxon>Fungi incertae sedis</taxon>
        <taxon>Mucoromycota</taxon>
        <taxon>Glomeromycotina</taxon>
        <taxon>Glomeromycetes</taxon>
        <taxon>Glomerales</taxon>
        <taxon>Glomeraceae</taxon>
        <taxon>Glomus</taxon>
    </lineage>
</organism>
<evidence type="ECO:0000259" key="5">
    <source>
        <dbReference type="PROSITE" id="PS51292"/>
    </source>
</evidence>
<evidence type="ECO:0000256" key="2">
    <source>
        <dbReference type="ARBA" id="ARBA00022771"/>
    </source>
</evidence>
<dbReference type="InterPro" id="IPR011016">
    <property type="entry name" value="Znf_RING-CH"/>
</dbReference>
<feature type="transmembrane region" description="Helical" evidence="4">
    <location>
        <begin position="161"/>
        <end position="180"/>
    </location>
</feature>
<keyword evidence="4" id="KW-0472">Membrane</keyword>
<keyword evidence="7" id="KW-1185">Reference proteome</keyword>
<sequence length="202" mass="23874">MIPLSQSNNTYPTCRICLSSDEPKSFIAPCKCKGTVKYVHRTCLTQWRKRLVSYDLNGRPQELDICTLCKFRYIVKQKSKFGNAVTRPGLFFLGSTSNIVTVYFIMDDLLDLLHHHHQRQLHGTFGNQSKKFILWGSCIMITGIWFHYSLSSFKISNQEELPLWILRWVTISMAVFDFGLRRIFWKLDKNERKFIEFYLTRE</sequence>
<dbReference type="EMBL" id="QKYT01000138">
    <property type="protein sequence ID" value="RIA91958.1"/>
    <property type="molecule type" value="Genomic_DNA"/>
</dbReference>
<keyword evidence="2" id="KW-0863">Zinc-finger</keyword>
<dbReference type="AlphaFoldDB" id="A0A397T0W6"/>
<evidence type="ECO:0000313" key="7">
    <source>
        <dbReference type="Proteomes" id="UP000265703"/>
    </source>
</evidence>
<dbReference type="PROSITE" id="PS51292">
    <property type="entry name" value="ZF_RING_CH"/>
    <property type="match status" value="1"/>
</dbReference>
<dbReference type="SUPFAM" id="SSF57850">
    <property type="entry name" value="RING/U-box"/>
    <property type="match status" value="1"/>
</dbReference>
<evidence type="ECO:0000313" key="6">
    <source>
        <dbReference type="EMBL" id="RIA91958.1"/>
    </source>
</evidence>
<keyword evidence="3" id="KW-0862">Zinc</keyword>
<accession>A0A397T0W6</accession>
<dbReference type="Pfam" id="PF12906">
    <property type="entry name" value="RINGv"/>
    <property type="match status" value="1"/>
</dbReference>
<dbReference type="PANTHER" id="PTHR46347">
    <property type="entry name" value="RING/FYVE/PHD ZINC FINGER SUPERFAMILY PROTEIN"/>
    <property type="match status" value="1"/>
</dbReference>
<dbReference type="InterPro" id="IPR013083">
    <property type="entry name" value="Znf_RING/FYVE/PHD"/>
</dbReference>
<gene>
    <name evidence="6" type="ORF">C1645_736723</name>
</gene>
<evidence type="ECO:0000256" key="4">
    <source>
        <dbReference type="SAM" id="Phobius"/>
    </source>
</evidence>
<dbReference type="GO" id="GO:0008270">
    <property type="term" value="F:zinc ion binding"/>
    <property type="evidence" value="ECO:0007669"/>
    <property type="project" value="UniProtKB-KW"/>
</dbReference>
<dbReference type="Proteomes" id="UP000265703">
    <property type="component" value="Unassembled WGS sequence"/>
</dbReference>
<name>A0A397T0W6_9GLOM</name>
<feature type="transmembrane region" description="Helical" evidence="4">
    <location>
        <begin position="132"/>
        <end position="149"/>
    </location>
</feature>
<comment type="caution">
    <text evidence="6">The sequence shown here is derived from an EMBL/GenBank/DDBJ whole genome shotgun (WGS) entry which is preliminary data.</text>
</comment>
<dbReference type="CDD" id="cd16495">
    <property type="entry name" value="RING_CH-C4HC3_MARCH"/>
    <property type="match status" value="1"/>
</dbReference>
<dbReference type="SMART" id="SM00744">
    <property type="entry name" value="RINGv"/>
    <property type="match status" value="1"/>
</dbReference>
<evidence type="ECO:0000256" key="3">
    <source>
        <dbReference type="ARBA" id="ARBA00022833"/>
    </source>
</evidence>
<reference evidence="6 7" key="1">
    <citation type="submission" date="2018-06" db="EMBL/GenBank/DDBJ databases">
        <title>Comparative genomics reveals the genomic features of Rhizophagus irregularis, R. cerebriforme, R. diaphanum and Gigaspora rosea, and their symbiotic lifestyle signature.</title>
        <authorList>
            <person name="Morin E."/>
            <person name="San Clemente H."/>
            <person name="Chen E.C.H."/>
            <person name="De La Providencia I."/>
            <person name="Hainaut M."/>
            <person name="Kuo A."/>
            <person name="Kohler A."/>
            <person name="Murat C."/>
            <person name="Tang N."/>
            <person name="Roy S."/>
            <person name="Loubradou J."/>
            <person name="Henrissat B."/>
            <person name="Grigoriev I.V."/>
            <person name="Corradi N."/>
            <person name="Roux C."/>
            <person name="Martin F.M."/>
        </authorList>
    </citation>
    <scope>NUCLEOTIDE SEQUENCE [LARGE SCALE GENOMIC DNA]</scope>
    <source>
        <strain evidence="6 7">DAOM 227022</strain>
    </source>
</reference>
<proteinExistence type="predicted"/>
<protein>
    <recommendedName>
        <fullName evidence="5">RING-CH-type domain-containing protein</fullName>
    </recommendedName>
</protein>
<keyword evidence="1" id="KW-0479">Metal-binding</keyword>
<feature type="domain" description="RING-CH-type" evidence="5">
    <location>
        <begin position="6"/>
        <end position="76"/>
    </location>
</feature>
<dbReference type="Gene3D" id="3.30.40.10">
    <property type="entry name" value="Zinc/RING finger domain, C3HC4 (zinc finger)"/>
    <property type="match status" value="1"/>
</dbReference>
<keyword evidence="4" id="KW-1133">Transmembrane helix</keyword>
<dbReference type="OrthoDB" id="264354at2759"/>
<dbReference type="PANTHER" id="PTHR46347:SF1">
    <property type="entry name" value="RING_FYVE_PHD ZINC FINGER SUPERFAMILY PROTEIN"/>
    <property type="match status" value="1"/>
</dbReference>
<dbReference type="STRING" id="658196.A0A397T0W6"/>
<keyword evidence="4" id="KW-0812">Transmembrane</keyword>
<evidence type="ECO:0000256" key="1">
    <source>
        <dbReference type="ARBA" id="ARBA00022723"/>
    </source>
</evidence>